<sequence length="368" mass="41190">MSKDKRKRGYKKKRYLIPLGIIVLLVVLRLFMPVLVKNYVNGVLADIPGYYGHVDGIDIDLYRGAYVIENMTLNKVEAGSEVPFLDFEKTDISIEWNALLEGRIVSEIEMNRPKIIYVLEDQQDDGTTPEVEDWTKALTDLVPISINNLQITDGTVAFIQIQADPTIDLNIKNLNLNATNLRNVIQKERTLPSDIHATATSIGQGDLVLDGKMNLVKEVPDMDIAFSVTDADVKALNDFTKYYAEIDFESGTFEVFGEIAIADGFLKGSIKPIIKNGKLIGKEDGFLETLWEGFVGFFKFVLKNQKNNTLATKVPLEGDLNNLGTKTWPTVTNIFKNAWVKAYKGVVDNDISFEDAEKEADGKKQKAK</sequence>
<accession>A0ABS5WEM5</accession>
<dbReference type="RefSeq" id="WP_214610810.1">
    <property type="nucleotide sequence ID" value="NZ_JACATN010000002.1"/>
</dbReference>
<protein>
    <submittedName>
        <fullName evidence="2">DUF748 domain-containing protein</fullName>
    </submittedName>
</protein>
<organism evidence="2 3">
    <name type="scientific">Zobellia barbeyronii</name>
    <dbReference type="NCBI Taxonomy" id="2748009"/>
    <lineage>
        <taxon>Bacteria</taxon>
        <taxon>Pseudomonadati</taxon>
        <taxon>Bacteroidota</taxon>
        <taxon>Flavobacteriia</taxon>
        <taxon>Flavobacteriales</taxon>
        <taxon>Flavobacteriaceae</taxon>
        <taxon>Zobellia</taxon>
    </lineage>
</organism>
<keyword evidence="1" id="KW-1133">Transmembrane helix</keyword>
<dbReference type="Pfam" id="PF05359">
    <property type="entry name" value="DUF748"/>
    <property type="match status" value="1"/>
</dbReference>
<dbReference type="Proteomes" id="UP000740413">
    <property type="component" value="Unassembled WGS sequence"/>
</dbReference>
<reference evidence="2 3" key="1">
    <citation type="submission" date="2020-06" db="EMBL/GenBank/DDBJ databases">
        <authorList>
            <person name="Isaeva M.P."/>
            <person name="Chernysheva N.Y."/>
        </authorList>
    </citation>
    <scope>NUCLEOTIDE SEQUENCE [LARGE SCALE GENOMIC DNA]</scope>
    <source>
        <strain evidence="2 3">KMM 6746</strain>
    </source>
</reference>
<gene>
    <name evidence="2" type="ORF">HW347_04845</name>
</gene>
<dbReference type="InterPro" id="IPR052894">
    <property type="entry name" value="AsmA-related"/>
</dbReference>
<name>A0ABS5WEM5_9FLAO</name>
<reference evidence="3" key="2">
    <citation type="submission" date="2023-07" db="EMBL/GenBank/DDBJ databases">
        <title>Zobellia barbeyronii sp. nov., a new marine flavobacterium, isolated from green and red algae.</title>
        <authorList>
            <person name="Nedashkovskaya O.I."/>
            <person name="Otstavnykh N."/>
            <person name="Zhukova N."/>
            <person name="Guzev K."/>
            <person name="Chausova V."/>
            <person name="Tekutyeva L."/>
            <person name="Mikhailov V."/>
            <person name="Isaeva M."/>
        </authorList>
    </citation>
    <scope>NUCLEOTIDE SEQUENCE [LARGE SCALE GENOMIC DNA]</scope>
    <source>
        <strain evidence="3">KMM 6746</strain>
    </source>
</reference>
<keyword evidence="3" id="KW-1185">Reference proteome</keyword>
<dbReference type="PANTHER" id="PTHR30441:SF8">
    <property type="entry name" value="DUF748 DOMAIN-CONTAINING PROTEIN"/>
    <property type="match status" value="1"/>
</dbReference>
<evidence type="ECO:0000313" key="3">
    <source>
        <dbReference type="Proteomes" id="UP000740413"/>
    </source>
</evidence>
<comment type="caution">
    <text evidence="2">The sequence shown here is derived from an EMBL/GenBank/DDBJ whole genome shotgun (WGS) entry which is preliminary data.</text>
</comment>
<proteinExistence type="predicted"/>
<keyword evidence="1" id="KW-0812">Transmembrane</keyword>
<dbReference type="InterPro" id="IPR008023">
    <property type="entry name" value="DUF748"/>
</dbReference>
<evidence type="ECO:0000313" key="2">
    <source>
        <dbReference type="EMBL" id="MBT2160582.1"/>
    </source>
</evidence>
<feature type="transmembrane region" description="Helical" evidence="1">
    <location>
        <begin position="15"/>
        <end position="36"/>
    </location>
</feature>
<dbReference type="EMBL" id="JACATN010000002">
    <property type="protein sequence ID" value="MBT2160582.1"/>
    <property type="molecule type" value="Genomic_DNA"/>
</dbReference>
<keyword evidence="1" id="KW-0472">Membrane</keyword>
<dbReference type="PANTHER" id="PTHR30441">
    <property type="entry name" value="DUF748 DOMAIN-CONTAINING PROTEIN"/>
    <property type="match status" value="1"/>
</dbReference>
<evidence type="ECO:0000256" key="1">
    <source>
        <dbReference type="SAM" id="Phobius"/>
    </source>
</evidence>